<dbReference type="Proteomes" id="UP000018806">
    <property type="component" value="Segment"/>
</dbReference>
<sequence>MTDSNRPWWADREVVEVWVEQRHFDATLDYLGGLADTIEHRIAYGVDDPAVAASSALQALDRLWHRPRVIVETWGGEAVHIERVADDPAHVMVCRCSHPYTDHSDVGCSHCWHCASFKYSHDNERACNG</sequence>
<proteinExistence type="predicted"/>
<protein>
    <submittedName>
        <fullName evidence="1">Uncharacterized protein</fullName>
    </submittedName>
</protein>
<gene>
    <name evidence="1" type="primary">59</name>
    <name evidence="1" type="ORF">PBI_VALIDUS_59</name>
</gene>
<dbReference type="EMBL" id="KF713486">
    <property type="protein sequence ID" value="AHB79589.1"/>
    <property type="molecule type" value="Genomic_DNA"/>
</dbReference>
<evidence type="ECO:0000313" key="1">
    <source>
        <dbReference type="EMBL" id="AHB79589.1"/>
    </source>
</evidence>
<keyword evidence="2" id="KW-1185">Reference proteome</keyword>
<accession>V5UP49</accession>
<evidence type="ECO:0000313" key="2">
    <source>
        <dbReference type="Proteomes" id="UP000018806"/>
    </source>
</evidence>
<name>V5UP49_9CAUD</name>
<dbReference type="KEGG" id="vg:18479856"/>
<dbReference type="GeneID" id="18479856"/>
<dbReference type="OrthoDB" id="19214at10239"/>
<dbReference type="RefSeq" id="YP_009002709.1">
    <property type="nucleotide sequence ID" value="NC_023498.1"/>
</dbReference>
<organism evidence="1 2">
    <name type="scientific">Mycobacterium phage Validus</name>
    <dbReference type="NCBI Taxonomy" id="1414747"/>
    <lineage>
        <taxon>Viruses</taxon>
        <taxon>Duplodnaviria</taxon>
        <taxon>Heunggongvirae</taxon>
        <taxon>Uroviricota</taxon>
        <taxon>Caudoviricetes</taxon>
        <taxon>Weiservirinae</taxon>
        <taxon>Anayavirus</taxon>
        <taxon>Anayavirus validus</taxon>
    </lineage>
</organism>
<reference evidence="1 2" key="1">
    <citation type="submission" date="2013-09" db="EMBL/GenBank/DDBJ databases">
        <authorList>
            <person name="Alapati N."/>
            <person name="Amjadi S."/>
            <person name="Brashears C.B."/>
            <person name="Briell V.C."/>
            <person name="Cody B.J."/>
            <person name="Durham R.J."/>
            <person name="Griffin A.K."/>
            <person name="Henderson M.S."/>
            <person name="Interrante E.J."/>
            <person name="Killingsworth B.W."/>
            <person name="Kolar C.R."/>
            <person name="Lee T."/>
            <person name="Mundhenk S.E."/>
            <person name="Myers M.E."/>
            <person name="Olaniyan O.M."/>
            <person name="Orlando C.M."/>
            <person name="Peterson C.E."/>
            <person name="Riley B.C."/>
            <person name="Sawyer L.E."/>
            <person name="Simitzi N.J."/>
            <person name="St Cyr M.K."/>
            <person name="White R.K."/>
            <person name="Wu H."/>
            <person name="Adair T.L."/>
            <person name="Gibbon B.C."/>
            <person name="Buck G.A."/>
            <person name="Campbell R."/>
            <person name="Carvalho M.R."/>
            <person name="Duckworth R.A."/>
            <person name="Dunn T."/>
            <person name="Halpern C."/>
            <person name="Johnson A."/>
            <person name="Kiflezghi M.G."/>
            <person name="Lee V."/>
            <person name="Loviza R.A."/>
            <person name="Serrano M.G."/>
            <person name="Shah Z.V."/>
            <person name="Sharma K."/>
            <person name="Voegtly L.J."/>
            <person name="Walstead R."/>
            <person name="Wang Y.P."/>
            <person name="Bradley K.W."/>
            <person name="Clarke D.Q."/>
            <person name="Barker L.P."/>
            <person name="Bailey C."/>
            <person name="Asai D.J."/>
            <person name="Bowman C.A."/>
            <person name="Russell D.A."/>
            <person name="Pope W.H."/>
            <person name="Jacobs-Sera D."/>
            <person name="Hendrix R.W."/>
            <person name="Hatfull G.F."/>
        </authorList>
    </citation>
    <scope>NUCLEOTIDE SEQUENCE [LARGE SCALE GENOMIC DNA]</scope>
</reference>